<feature type="transmembrane region" description="Helical" evidence="5">
    <location>
        <begin position="117"/>
        <end position="138"/>
    </location>
</feature>
<feature type="transmembrane region" description="Helical" evidence="5">
    <location>
        <begin position="440"/>
        <end position="462"/>
    </location>
</feature>
<dbReference type="GO" id="GO:0016740">
    <property type="term" value="F:transferase activity"/>
    <property type="evidence" value="ECO:0007669"/>
    <property type="project" value="UniProtKB-UniRule"/>
</dbReference>
<evidence type="ECO:0000256" key="1">
    <source>
        <dbReference type="ARBA" id="ARBA00007867"/>
    </source>
</evidence>
<feature type="transmembrane region" description="Helical" evidence="5">
    <location>
        <begin position="22"/>
        <end position="41"/>
    </location>
</feature>
<organism evidence="7 8">
    <name type="scientific">Ramlibacter cellulosilyticus</name>
    <dbReference type="NCBI Taxonomy" id="2764187"/>
    <lineage>
        <taxon>Bacteria</taxon>
        <taxon>Pseudomonadati</taxon>
        <taxon>Pseudomonadota</taxon>
        <taxon>Betaproteobacteria</taxon>
        <taxon>Burkholderiales</taxon>
        <taxon>Comamonadaceae</taxon>
        <taxon>Ramlibacter</taxon>
    </lineage>
</organism>
<keyword evidence="5" id="KW-0472">Membrane</keyword>
<dbReference type="SUPFAM" id="SSF53335">
    <property type="entry name" value="S-adenosyl-L-methionine-dependent methyltransferases"/>
    <property type="match status" value="1"/>
</dbReference>
<evidence type="ECO:0000256" key="4">
    <source>
        <dbReference type="PROSITE-ProRule" id="PRU00354"/>
    </source>
</evidence>
<reference evidence="7" key="1">
    <citation type="submission" date="2020-08" db="EMBL/GenBank/DDBJ databases">
        <title>Ramlibacter sp. USB13 16S ribosomal RNA gene genome sequencing and assembly.</title>
        <authorList>
            <person name="Kang M."/>
        </authorList>
    </citation>
    <scope>NUCLEOTIDE SEQUENCE</scope>
    <source>
        <strain evidence="7">USB13</strain>
    </source>
</reference>
<protein>
    <recommendedName>
        <fullName evidence="6">PABS domain-containing protein</fullName>
    </recommendedName>
</protein>
<dbReference type="Proteomes" id="UP000608513">
    <property type="component" value="Unassembled WGS sequence"/>
</dbReference>
<dbReference type="GO" id="GO:0006596">
    <property type="term" value="P:polyamine biosynthetic process"/>
    <property type="evidence" value="ECO:0007669"/>
    <property type="project" value="UniProtKB-UniRule"/>
</dbReference>
<keyword evidence="3 4" id="KW-0620">Polyamine biosynthesis</keyword>
<keyword evidence="2 4" id="KW-0808">Transferase</keyword>
<keyword evidence="8" id="KW-1185">Reference proteome</keyword>
<feature type="transmembrane region" description="Helical" evidence="5">
    <location>
        <begin position="186"/>
        <end position="207"/>
    </location>
</feature>
<proteinExistence type="inferred from homology"/>
<gene>
    <name evidence="7" type="ORF">H8N03_10505</name>
</gene>
<feature type="transmembrane region" description="Helical" evidence="5">
    <location>
        <begin position="536"/>
        <end position="555"/>
    </location>
</feature>
<dbReference type="PROSITE" id="PS51006">
    <property type="entry name" value="PABS_2"/>
    <property type="match status" value="1"/>
</dbReference>
<evidence type="ECO:0000256" key="3">
    <source>
        <dbReference type="ARBA" id="ARBA00023115"/>
    </source>
</evidence>
<feature type="transmembrane region" description="Helical" evidence="5">
    <location>
        <begin position="253"/>
        <end position="277"/>
    </location>
</feature>
<feature type="transmembrane region" description="Helical" evidence="5">
    <location>
        <begin position="504"/>
        <end position="524"/>
    </location>
</feature>
<feature type="transmembrane region" description="Helical" evidence="5">
    <location>
        <begin position="150"/>
        <end position="171"/>
    </location>
</feature>
<evidence type="ECO:0000313" key="7">
    <source>
        <dbReference type="EMBL" id="MBC5783375.1"/>
    </source>
</evidence>
<feature type="transmembrane region" description="Helical" evidence="5">
    <location>
        <begin position="403"/>
        <end position="420"/>
    </location>
</feature>
<comment type="caution">
    <text evidence="7">The sequence shown here is derived from an EMBL/GenBank/DDBJ whole genome shotgun (WGS) entry which is preliminary data.</text>
</comment>
<feature type="transmembrane region" description="Helical" evidence="5">
    <location>
        <begin position="289"/>
        <end position="312"/>
    </location>
</feature>
<dbReference type="InterPro" id="IPR036259">
    <property type="entry name" value="MFS_trans_sf"/>
</dbReference>
<dbReference type="SUPFAM" id="SSF103473">
    <property type="entry name" value="MFS general substrate transporter"/>
    <property type="match status" value="1"/>
</dbReference>
<comment type="similarity">
    <text evidence="1">Belongs to the spermidine/spermine synthase family.</text>
</comment>
<dbReference type="PANTHER" id="PTHR43317:SF1">
    <property type="entry name" value="THERMOSPERMINE SYNTHASE ACAULIS5"/>
    <property type="match status" value="1"/>
</dbReference>
<dbReference type="PANTHER" id="PTHR43317">
    <property type="entry name" value="THERMOSPERMINE SYNTHASE ACAULIS5"/>
    <property type="match status" value="1"/>
</dbReference>
<sequence>MQDTGAAPLAAPGQAGSWGRPVAAAGAGLVYGCAYAGAGWLQPWVAAGAPSTMLVEGVLHMLVLPLLLWALERACANTLVPLVPPGVASRHRKHAPWTGLVWVPAAAIAASGHASTALTLATLALQVLLQAGLLGVLLEKRERAALMRSEHYLASLFLLSGFAALIYQVAWQRILFTEFGVNSESVTAIVSVFMFGLGVGALAGGWLQKRFPDRLLHIFIAIECGIGLYGAFGAALIHAASPATEPTMAGLVARVYAVLALPTLLMGATLPVLIAHLQKSFRDIGRTVSLLYALNTFGSAIASFATVQVLFVLFGLRASIAIAVLCNLGTAFLVYRASRHLGTAATPAAAPAQEERAEATASAWRLPYPLALAALAAVGYISLSLEILWFRLLGFMTASRPEVFGMLLAVYLAGIGWGSLRTHARQPDDRSARRALVRSLLLAAAVTWLTLPVTSWTTALAGKGPGLLLAYAAAGAVAFWCGAVFPTLVHLGTRDRRSDAAGPVTWLYFANIVGAALGPLLTGFVLLDRLSLADNMALLAVLTLALAAFVGGRLVLQAPRGLQALAVAALAGAVVLHPPLAAGSLERLLYASAGNPAFRHVLEDRSAIIAVEPSRPDIMYGHGIFDGRFNTDPVVGGNGIERAYLGAALHPAPRRVLEIGLSTGSWTRVFSSYEPVQEIVVVEIGRGYPQLVRRYPEVAPVLDDPRIRILLDDGRRWLKHHPEEKFDFILMNTSFPWRANMTNLLSREFLELARSHLNPGGIVYYNALGYDHVAHTAAHVFRHVSRYQGFVAASDAPLATTAPQRRERLLRFRGADGRPVFARSPAATEVLETLAATPLPDVRDPLLARRDLWLITDDNMSTEFKVRY</sequence>
<keyword evidence="5" id="KW-1133">Transmembrane helix</keyword>
<evidence type="ECO:0000313" key="8">
    <source>
        <dbReference type="Proteomes" id="UP000608513"/>
    </source>
</evidence>
<keyword evidence="5" id="KW-0812">Transmembrane</keyword>
<feature type="transmembrane region" description="Helical" evidence="5">
    <location>
        <begin position="562"/>
        <end position="580"/>
    </location>
</feature>
<name>A0A923MQJ8_9BURK</name>
<feature type="domain" description="PABS" evidence="6">
    <location>
        <begin position="650"/>
        <end position="817"/>
    </location>
</feature>
<accession>A0A923MQJ8</accession>
<dbReference type="Pfam" id="PF01564">
    <property type="entry name" value="Spermine_synth"/>
    <property type="match status" value="1"/>
</dbReference>
<feature type="transmembrane region" description="Helical" evidence="5">
    <location>
        <begin position="468"/>
        <end position="492"/>
    </location>
</feature>
<feature type="transmembrane region" description="Helical" evidence="5">
    <location>
        <begin position="219"/>
        <end position="241"/>
    </location>
</feature>
<comment type="caution">
    <text evidence="4">Lacks conserved residue(s) required for the propagation of feature annotation.</text>
</comment>
<feature type="transmembrane region" description="Helical" evidence="5">
    <location>
        <begin position="318"/>
        <end position="335"/>
    </location>
</feature>
<dbReference type="Gene3D" id="1.20.1250.20">
    <property type="entry name" value="MFS general substrate transporter like domains"/>
    <property type="match status" value="1"/>
</dbReference>
<dbReference type="EMBL" id="JACORT010000003">
    <property type="protein sequence ID" value="MBC5783375.1"/>
    <property type="molecule type" value="Genomic_DNA"/>
</dbReference>
<feature type="transmembrane region" description="Helical" evidence="5">
    <location>
        <begin position="53"/>
        <end position="71"/>
    </location>
</feature>
<dbReference type="AlphaFoldDB" id="A0A923MQJ8"/>
<dbReference type="InterPro" id="IPR029063">
    <property type="entry name" value="SAM-dependent_MTases_sf"/>
</dbReference>
<feature type="transmembrane region" description="Helical" evidence="5">
    <location>
        <begin position="370"/>
        <end position="391"/>
    </location>
</feature>
<dbReference type="CDD" id="cd02440">
    <property type="entry name" value="AdoMet_MTases"/>
    <property type="match status" value="1"/>
</dbReference>
<evidence type="ECO:0000256" key="5">
    <source>
        <dbReference type="SAM" id="Phobius"/>
    </source>
</evidence>
<dbReference type="InterPro" id="IPR030374">
    <property type="entry name" value="PABS"/>
</dbReference>
<evidence type="ECO:0000259" key="6">
    <source>
        <dbReference type="PROSITE" id="PS51006"/>
    </source>
</evidence>
<dbReference type="Gene3D" id="3.40.50.150">
    <property type="entry name" value="Vaccinia Virus protein VP39"/>
    <property type="match status" value="1"/>
</dbReference>
<dbReference type="RefSeq" id="WP_187076109.1">
    <property type="nucleotide sequence ID" value="NZ_JACORT010000003.1"/>
</dbReference>
<evidence type="ECO:0000256" key="2">
    <source>
        <dbReference type="ARBA" id="ARBA00022679"/>
    </source>
</evidence>